<keyword evidence="1" id="KW-0812">Transmembrane</keyword>
<evidence type="ECO:0000313" key="3">
    <source>
        <dbReference type="Proteomes" id="UP000003477"/>
    </source>
</evidence>
<keyword evidence="1" id="KW-0472">Membrane</keyword>
<proteinExistence type="predicted"/>
<evidence type="ECO:0000313" key="2">
    <source>
        <dbReference type="EMBL" id="EHJ09402.1"/>
    </source>
</evidence>
<dbReference type="PATRIC" id="fig|423471.3.peg.5435"/>
<organism evidence="2 3">
    <name type="scientific">Crocosphaera watsonii WH 0003</name>
    <dbReference type="NCBI Taxonomy" id="423471"/>
    <lineage>
        <taxon>Bacteria</taxon>
        <taxon>Bacillati</taxon>
        <taxon>Cyanobacteriota</taxon>
        <taxon>Cyanophyceae</taxon>
        <taxon>Oscillatoriophycideae</taxon>
        <taxon>Chroococcales</taxon>
        <taxon>Aphanothecaceae</taxon>
        <taxon>Crocosphaera</taxon>
    </lineage>
</organism>
<dbReference type="EMBL" id="AESD01001026">
    <property type="protein sequence ID" value="EHJ09402.1"/>
    <property type="molecule type" value="Genomic_DNA"/>
</dbReference>
<evidence type="ECO:0000256" key="1">
    <source>
        <dbReference type="SAM" id="Phobius"/>
    </source>
</evidence>
<keyword evidence="1" id="KW-1133">Transmembrane helix</keyword>
<dbReference type="GeneID" id="88769105"/>
<dbReference type="Proteomes" id="UP000003477">
    <property type="component" value="Unassembled WGS sequence"/>
</dbReference>
<comment type="caution">
    <text evidence="2">The sequence shown here is derived from an EMBL/GenBank/DDBJ whole genome shotgun (WGS) entry which is preliminary data.</text>
</comment>
<protein>
    <submittedName>
        <fullName evidence="2">Uncharacterized protein</fullName>
    </submittedName>
</protein>
<name>G5JEH9_CROWT</name>
<dbReference type="RefSeq" id="WP_007313545.1">
    <property type="nucleotide sequence ID" value="NZ_AESD01001026.1"/>
</dbReference>
<feature type="transmembrane region" description="Helical" evidence="1">
    <location>
        <begin position="91"/>
        <end position="111"/>
    </location>
</feature>
<gene>
    <name evidence="2" type="ORF">CWATWH0003_B166</name>
</gene>
<dbReference type="AlphaFoldDB" id="G5JEH9"/>
<reference evidence="2 3" key="1">
    <citation type="journal article" date="2011" name="Front. Microbiol.">
        <title>Two Strains of Crocosphaera watsonii with Highly Conserved Genomes are Distinguished by Strain-Specific Features.</title>
        <authorList>
            <person name="Bench S.R."/>
            <person name="Ilikchyan I.N."/>
            <person name="Tripp H.J."/>
            <person name="Zehr J.P."/>
        </authorList>
    </citation>
    <scope>NUCLEOTIDE SEQUENCE [LARGE SCALE GENOMIC DNA]</scope>
    <source>
        <strain evidence="2 3">WH 0003</strain>
    </source>
</reference>
<sequence>MTNLIPNISSKEFQTTKSGLTKEQKIKLIVATAKQEQTSSLTKDKYLGYLPGKTQVPIQYLPEVLRDCNSEEIDKMFRNYIQKPVKRVKPILIGGFIFFLSYLFISGLIHFTEFELLN</sequence>
<accession>G5JEH9</accession>